<protein>
    <submittedName>
        <fullName evidence="1">Sel1 repeat family protein</fullName>
    </submittedName>
</protein>
<reference evidence="2" key="1">
    <citation type="submission" date="2017-10" db="EMBL/GenBank/DDBJ databases">
        <title>Completed PacBio SMRT sequence of Methylosinus trichosporium OB3b reveals presence of a third large plasmid.</title>
        <authorList>
            <person name="Charles T.C."/>
            <person name="Lynch M.D.J."/>
            <person name="Heil J.R."/>
            <person name="Cheng J."/>
        </authorList>
    </citation>
    <scope>NUCLEOTIDE SEQUENCE [LARGE SCALE GENOMIC DNA]</scope>
    <source>
        <strain evidence="2">OB3b</strain>
    </source>
</reference>
<gene>
    <name evidence="1" type="ORF">CQW49_14695</name>
</gene>
<evidence type="ECO:0000313" key="2">
    <source>
        <dbReference type="Proteomes" id="UP000230709"/>
    </source>
</evidence>
<name>A0A2D2D5W3_METT3</name>
<dbReference type="InterPro" id="IPR052748">
    <property type="entry name" value="ISR_Activator"/>
</dbReference>
<dbReference type="EMBL" id="CP023737">
    <property type="protein sequence ID" value="ATQ70407.1"/>
    <property type="molecule type" value="Genomic_DNA"/>
</dbReference>
<organism evidence="1 2">
    <name type="scientific">Methylosinus trichosporium (strain ATCC 35070 / NCIMB 11131 / UNIQEM 75 / OB3b)</name>
    <dbReference type="NCBI Taxonomy" id="595536"/>
    <lineage>
        <taxon>Bacteria</taxon>
        <taxon>Pseudomonadati</taxon>
        <taxon>Pseudomonadota</taxon>
        <taxon>Alphaproteobacteria</taxon>
        <taxon>Hyphomicrobiales</taxon>
        <taxon>Methylocystaceae</taxon>
        <taxon>Methylosinus</taxon>
    </lineage>
</organism>
<dbReference type="SUPFAM" id="SSF81901">
    <property type="entry name" value="HCP-like"/>
    <property type="match status" value="2"/>
</dbReference>
<accession>A0A2D2D5W3</accession>
<dbReference type="SMART" id="SM00671">
    <property type="entry name" value="SEL1"/>
    <property type="match status" value="4"/>
</dbReference>
<dbReference type="Pfam" id="PF08238">
    <property type="entry name" value="Sel1"/>
    <property type="match status" value="5"/>
</dbReference>
<dbReference type="PANTHER" id="PTHR45011">
    <property type="entry name" value="DAP3-BINDING CELL DEATH ENHANCER 1"/>
    <property type="match status" value="1"/>
</dbReference>
<dbReference type="KEGG" id="mtw:CQW49_14695"/>
<dbReference type="AlphaFoldDB" id="A0A2D2D5W3"/>
<dbReference type="PANTHER" id="PTHR45011:SF1">
    <property type="entry name" value="DAP3-BINDING CELL DEATH ENHANCER 1"/>
    <property type="match status" value="1"/>
</dbReference>
<proteinExistence type="predicted"/>
<dbReference type="Gene3D" id="1.25.40.10">
    <property type="entry name" value="Tetratricopeptide repeat domain"/>
    <property type="match status" value="1"/>
</dbReference>
<dbReference type="Proteomes" id="UP000230709">
    <property type="component" value="Chromosome"/>
</dbReference>
<sequence>MRIALAEAFGVRRGPKTAAAEAAFAPPRIVFRRRYANVVELKRRFGDDPGEASRAIRIAAADGIPAAQTVWGQLLLDGELVVRDPVAAFRAFSIAADRGDLEALNMLGRCHEHGWGVPADQDRAADCFRRAAARGHVWAKVNLAQILMRRGLIEDRMRCYELFRSAVAAGNLKAKNSLARFLEEGWIGERDPAGAARLYREAAEEGDHWAQFNLATMLLSQNAHAEALEWLTRAVAVSDNGFRRRVAPMLLAQSRPAVRNLGLDALARCAAAGDPRDIEAYRAALAARSSDGLHLHLGARSNPAQTAGASMASTLERGASFDQRSTFSGTWERDDT</sequence>
<evidence type="ECO:0000313" key="1">
    <source>
        <dbReference type="EMBL" id="ATQ70407.1"/>
    </source>
</evidence>
<dbReference type="STRING" id="595536.GCA_000178815_02201"/>
<keyword evidence="2" id="KW-1185">Reference proteome</keyword>
<dbReference type="InterPro" id="IPR006597">
    <property type="entry name" value="Sel1-like"/>
</dbReference>
<dbReference type="InterPro" id="IPR011990">
    <property type="entry name" value="TPR-like_helical_dom_sf"/>
</dbReference>